<name>A0A291PG33_9PROT</name>
<dbReference type="AlphaFoldDB" id="A0A291PG33"/>
<dbReference type="RefSeq" id="WP_086898589.1">
    <property type="nucleotide sequence ID" value="NZ_CP022699.1"/>
</dbReference>
<evidence type="ECO:0000313" key="1">
    <source>
        <dbReference type="EMBL" id="ATJ90440.1"/>
    </source>
</evidence>
<dbReference type="Pfam" id="PF17236">
    <property type="entry name" value="SU10_MCP"/>
    <property type="match status" value="1"/>
</dbReference>
<proteinExistence type="predicted"/>
<organism evidence="1 2">
    <name type="scientific">Acetobacter tropicalis</name>
    <dbReference type="NCBI Taxonomy" id="104102"/>
    <lineage>
        <taxon>Bacteria</taxon>
        <taxon>Pseudomonadati</taxon>
        <taxon>Pseudomonadota</taxon>
        <taxon>Alphaproteobacteria</taxon>
        <taxon>Acetobacterales</taxon>
        <taxon>Acetobacteraceae</taxon>
        <taxon>Acetobacter</taxon>
    </lineage>
</organism>
<protein>
    <submittedName>
        <fullName evidence="1">Phage major capsid protein</fullName>
    </submittedName>
</protein>
<gene>
    <name evidence="1" type="ORF">CIW82_06800</name>
</gene>
<dbReference type="NCBIfam" id="NF033394">
    <property type="entry name" value="capsid_maj_Podo"/>
    <property type="match status" value="1"/>
</dbReference>
<sequence length="341" mass="37425">MAIVSNVRLRQVLTTAMEDRSRAIQDLVFNSNPVLRILRENDRFKTYEGADIRVPLMIDKMDGQWFTGYDKLSNTPKELINSAVFTPKNVAVGFSLTGTELLANEGRGKIIDLLDTYMENAESSMQNVMEEAIHGDGTGAGGREMIGFGGAIPIIPNVGVYGGIDRSQVAMWRTSYYTATTDFPDLGTTFDVTTCIPMLQTIIANRSKGNRYADLIICDTKSYLTYNRALTAIQRITDARSATSGFDALSISTPAGVVKLLCANGVGTVMPENTVYGIDSQALEIRYHPSRNMVPLFDGDGARPINQDAIVQYLVWNGEMVLNNPRYTWRFNTTPAAATGG</sequence>
<evidence type="ECO:0000313" key="2">
    <source>
        <dbReference type="Proteomes" id="UP000220394"/>
    </source>
</evidence>
<reference evidence="1 2" key="1">
    <citation type="submission" date="2017-08" db="EMBL/GenBank/DDBJ databases">
        <title>Complete Genome Sequence of Acetobacter tropicalis Oregon-R-modENCODE STRAIN BDGP1, an acetic acid bacterium isolated from Drosophila melanogaster gut.</title>
        <authorList>
            <person name="Wan K.H."/>
            <person name="Yu C."/>
            <person name="Park S."/>
            <person name="Hammonds A.S."/>
            <person name="Booth B.W."/>
            <person name="Celniker S.E."/>
        </authorList>
    </citation>
    <scope>NUCLEOTIDE SEQUENCE [LARGE SCALE GENOMIC DNA]</scope>
    <source>
        <strain evidence="1 2">BDGP1</strain>
    </source>
</reference>
<dbReference type="InterPro" id="IPR049718">
    <property type="entry name" value="AKO59007-like"/>
</dbReference>
<dbReference type="KEGG" id="ato:CIW82_06800"/>
<accession>A0A291PG33</accession>
<dbReference type="InterPro" id="IPR035198">
    <property type="entry name" value="SU10_MCP"/>
</dbReference>
<dbReference type="Proteomes" id="UP000220394">
    <property type="component" value="Chromosome"/>
</dbReference>
<dbReference type="EMBL" id="CP022699">
    <property type="protein sequence ID" value="ATJ90440.1"/>
    <property type="molecule type" value="Genomic_DNA"/>
</dbReference>